<accession>A0A2P2K9V3</accession>
<evidence type="ECO:0000313" key="1">
    <source>
        <dbReference type="EMBL" id="MBX02540.1"/>
    </source>
</evidence>
<reference evidence="1" key="1">
    <citation type="submission" date="2018-02" db="EMBL/GenBank/DDBJ databases">
        <title>Rhizophora mucronata_Transcriptome.</title>
        <authorList>
            <person name="Meera S.P."/>
            <person name="Sreeshan A."/>
            <person name="Augustine A."/>
        </authorList>
    </citation>
    <scope>NUCLEOTIDE SEQUENCE</scope>
    <source>
        <tissue evidence="1">Leaf</tissue>
    </source>
</reference>
<dbReference type="EMBL" id="GGEC01022056">
    <property type="protein sequence ID" value="MBX02540.1"/>
    <property type="molecule type" value="Transcribed_RNA"/>
</dbReference>
<protein>
    <submittedName>
        <fullName evidence="1">Uncharacterized protein</fullName>
    </submittedName>
</protein>
<organism evidence="1">
    <name type="scientific">Rhizophora mucronata</name>
    <name type="common">Asiatic mangrove</name>
    <dbReference type="NCBI Taxonomy" id="61149"/>
    <lineage>
        <taxon>Eukaryota</taxon>
        <taxon>Viridiplantae</taxon>
        <taxon>Streptophyta</taxon>
        <taxon>Embryophyta</taxon>
        <taxon>Tracheophyta</taxon>
        <taxon>Spermatophyta</taxon>
        <taxon>Magnoliopsida</taxon>
        <taxon>eudicotyledons</taxon>
        <taxon>Gunneridae</taxon>
        <taxon>Pentapetalae</taxon>
        <taxon>rosids</taxon>
        <taxon>fabids</taxon>
        <taxon>Malpighiales</taxon>
        <taxon>Rhizophoraceae</taxon>
        <taxon>Rhizophora</taxon>
    </lineage>
</organism>
<sequence>MGLVCGSRLKRWKLVSTANSSVSFVGSMR</sequence>
<proteinExistence type="predicted"/>
<dbReference type="AlphaFoldDB" id="A0A2P2K9V3"/>
<name>A0A2P2K9V3_RHIMU</name>